<sequence>MWNSCVRDTALRKGVAKEHNKWGFDPTVRGCETSIGDLLLTFPLGKGETLCVKAQRREDRVPTVQSDDDDDVMRTQGSVRPPSARDVHGGLQDQHSHGVGNMGSAIGLCYSYPHHTWMPWTASRHSNEKTEKQLSDLCIDATVISRRKKLMLDQTKKFSKLWLMILSFNLRATAGIGFSKSFSSKVHGVGGSMVETSASTELLSESTQHPAPEEEIAVYETEILSRSSRLIKVFKAENSPDTAGVEPSRYEGFLVGLLIHEDSVWRKLKIIGITALGIENWCRLSLVLQWDYFGTEKS</sequence>
<dbReference type="EMBL" id="QRBI01000153">
    <property type="protein sequence ID" value="RMB98273.1"/>
    <property type="molecule type" value="Genomic_DNA"/>
</dbReference>
<evidence type="ECO:0000313" key="3">
    <source>
        <dbReference type="Proteomes" id="UP000269221"/>
    </source>
</evidence>
<protein>
    <submittedName>
        <fullName evidence="2">Uncharacterized protein</fullName>
    </submittedName>
</protein>
<keyword evidence="3" id="KW-1185">Reference proteome</keyword>
<name>A0A3M0JH05_HIRRU</name>
<dbReference type="Proteomes" id="UP000269221">
    <property type="component" value="Unassembled WGS sequence"/>
</dbReference>
<comment type="caution">
    <text evidence="2">The sequence shown here is derived from an EMBL/GenBank/DDBJ whole genome shotgun (WGS) entry which is preliminary data.</text>
</comment>
<reference evidence="2 3" key="1">
    <citation type="submission" date="2018-07" db="EMBL/GenBank/DDBJ databases">
        <title>A high quality draft genome assembly of the barn swallow (H. rustica rustica).</title>
        <authorList>
            <person name="Formenti G."/>
            <person name="Chiara M."/>
            <person name="Poveda L."/>
            <person name="Francoijs K.-J."/>
            <person name="Bonisoli-Alquati A."/>
            <person name="Canova L."/>
            <person name="Gianfranceschi L."/>
            <person name="Horner D.S."/>
            <person name="Saino N."/>
        </authorList>
    </citation>
    <scope>NUCLEOTIDE SEQUENCE [LARGE SCALE GENOMIC DNA]</scope>
    <source>
        <strain evidence="2">Chelidonia</strain>
        <tissue evidence="2">Blood</tissue>
    </source>
</reference>
<accession>A0A3M0JH05</accession>
<gene>
    <name evidence="2" type="ORF">DUI87_25178</name>
</gene>
<dbReference type="AlphaFoldDB" id="A0A3M0JH05"/>
<evidence type="ECO:0000256" key="1">
    <source>
        <dbReference type="SAM" id="MobiDB-lite"/>
    </source>
</evidence>
<proteinExistence type="predicted"/>
<organism evidence="2 3">
    <name type="scientific">Hirundo rustica rustica</name>
    <dbReference type="NCBI Taxonomy" id="333673"/>
    <lineage>
        <taxon>Eukaryota</taxon>
        <taxon>Metazoa</taxon>
        <taxon>Chordata</taxon>
        <taxon>Craniata</taxon>
        <taxon>Vertebrata</taxon>
        <taxon>Euteleostomi</taxon>
        <taxon>Archelosauria</taxon>
        <taxon>Archosauria</taxon>
        <taxon>Dinosauria</taxon>
        <taxon>Saurischia</taxon>
        <taxon>Theropoda</taxon>
        <taxon>Coelurosauria</taxon>
        <taxon>Aves</taxon>
        <taxon>Neognathae</taxon>
        <taxon>Neoaves</taxon>
        <taxon>Telluraves</taxon>
        <taxon>Australaves</taxon>
        <taxon>Passeriformes</taxon>
        <taxon>Sylvioidea</taxon>
        <taxon>Hirundinidae</taxon>
        <taxon>Hirundo</taxon>
    </lineage>
</organism>
<feature type="region of interest" description="Disordered" evidence="1">
    <location>
        <begin position="57"/>
        <end position="96"/>
    </location>
</feature>
<evidence type="ECO:0000313" key="2">
    <source>
        <dbReference type="EMBL" id="RMB98273.1"/>
    </source>
</evidence>